<keyword evidence="2" id="KW-1185">Reference proteome</keyword>
<sequence>MNRYGQPITWGTTSAPHLSTGICTGYTYDLQAQEQLETDEGGDNVALILHSKKAAISFDARVTSGSTDFLNLHTAGAALVVAGINDSDNSCILVQRAVERWQLGQSKTISIQATHYPAMIQATPTLANAALSAFTPDQTALGIVYPGGVMRYGTYGLSYTNAVVHMLEITQSLEITEDDVDPTGDILGAATHGDKREISLDLLIKTGFTKPVIGNALAVTGAPTHASNYKIKGVSQKFADQRGEMYSVAAVWIPPLG</sequence>
<protein>
    <submittedName>
        <fullName evidence="1">Uncharacterized protein</fullName>
    </submittedName>
</protein>
<organism evidence="1 2">
    <name type="scientific">Chthoniobacter flavus Ellin428</name>
    <dbReference type="NCBI Taxonomy" id="497964"/>
    <lineage>
        <taxon>Bacteria</taxon>
        <taxon>Pseudomonadati</taxon>
        <taxon>Verrucomicrobiota</taxon>
        <taxon>Spartobacteria</taxon>
        <taxon>Chthoniobacterales</taxon>
        <taxon>Chthoniobacteraceae</taxon>
        <taxon>Chthoniobacter</taxon>
    </lineage>
</organism>
<dbReference type="InParanoid" id="B4DA54"/>
<evidence type="ECO:0000313" key="2">
    <source>
        <dbReference type="Proteomes" id="UP000005824"/>
    </source>
</evidence>
<evidence type="ECO:0000313" key="1">
    <source>
        <dbReference type="EMBL" id="EDY16681.1"/>
    </source>
</evidence>
<dbReference type="Proteomes" id="UP000005824">
    <property type="component" value="Unassembled WGS sequence"/>
</dbReference>
<dbReference type="STRING" id="497964.CfE428DRAFT_5794"/>
<dbReference type="EMBL" id="ABVL01000029">
    <property type="protein sequence ID" value="EDY16681.1"/>
    <property type="molecule type" value="Genomic_DNA"/>
</dbReference>
<name>B4DA54_9BACT</name>
<proteinExistence type="predicted"/>
<accession>B4DA54</accession>
<reference evidence="1 2" key="1">
    <citation type="journal article" date="2011" name="J. Bacteriol.">
        <title>Genome sequence of Chthoniobacter flavus Ellin428, an aerobic heterotrophic soil bacterium.</title>
        <authorList>
            <person name="Kant R."/>
            <person name="van Passel M.W."/>
            <person name="Palva A."/>
            <person name="Lucas S."/>
            <person name="Lapidus A."/>
            <person name="Glavina Del Rio T."/>
            <person name="Dalin E."/>
            <person name="Tice H."/>
            <person name="Bruce D."/>
            <person name="Goodwin L."/>
            <person name="Pitluck S."/>
            <person name="Larimer F.W."/>
            <person name="Land M.L."/>
            <person name="Hauser L."/>
            <person name="Sangwan P."/>
            <person name="de Vos W.M."/>
            <person name="Janssen P.H."/>
            <person name="Smidt H."/>
        </authorList>
    </citation>
    <scope>NUCLEOTIDE SEQUENCE [LARGE SCALE GENOMIC DNA]</scope>
    <source>
        <strain evidence="1 2">Ellin428</strain>
    </source>
</reference>
<dbReference type="RefSeq" id="WP_006983115.1">
    <property type="nucleotide sequence ID" value="NZ_ABVL01000029.1"/>
</dbReference>
<dbReference type="AlphaFoldDB" id="B4DA54"/>
<gene>
    <name evidence="1" type="ORF">CfE428DRAFT_5794</name>
</gene>
<comment type="caution">
    <text evidence="1">The sequence shown here is derived from an EMBL/GenBank/DDBJ whole genome shotgun (WGS) entry which is preliminary data.</text>
</comment>